<dbReference type="InterPro" id="IPR041507">
    <property type="entry name" value="UCH_C"/>
</dbReference>
<keyword evidence="7 9" id="KW-0788">Thiol protease</keyword>
<name>I0YWF5_COCSC</name>
<organism evidence="15 16">
    <name type="scientific">Coccomyxa subellipsoidea (strain C-169)</name>
    <name type="common">Green microalga</name>
    <dbReference type="NCBI Taxonomy" id="574566"/>
    <lineage>
        <taxon>Eukaryota</taxon>
        <taxon>Viridiplantae</taxon>
        <taxon>Chlorophyta</taxon>
        <taxon>core chlorophytes</taxon>
        <taxon>Trebouxiophyceae</taxon>
        <taxon>Trebouxiophyceae incertae sedis</taxon>
        <taxon>Coccomyxaceae</taxon>
        <taxon>Coccomyxa</taxon>
        <taxon>Coccomyxa subellipsoidea</taxon>
    </lineage>
</organism>
<accession>I0YWF5</accession>
<dbReference type="KEGG" id="csl:COCSUDRAFT_53640"/>
<feature type="site" description="Transition state stabilizer" evidence="12">
    <location>
        <position position="79"/>
    </location>
</feature>
<dbReference type="PIRSF" id="PIRSF038120">
    <property type="entry name" value="Ubiquitinyl_hydrolase_UCH37"/>
    <property type="match status" value="1"/>
</dbReference>
<dbReference type="InterPro" id="IPR017390">
    <property type="entry name" value="Ubiquitinyl_hydrolase_UCH37"/>
</dbReference>
<dbReference type="OrthoDB" id="1924260at2759"/>
<dbReference type="GO" id="GO:0004843">
    <property type="term" value="F:cysteine-type deubiquitinase activity"/>
    <property type="evidence" value="ECO:0007669"/>
    <property type="project" value="UniProtKB-UniRule"/>
</dbReference>
<feature type="domain" description="UCH catalytic" evidence="14">
    <location>
        <begin position="4"/>
        <end position="221"/>
    </location>
</feature>
<dbReference type="InterPro" id="IPR036959">
    <property type="entry name" value="Peptidase_C12_UCH_sf"/>
</dbReference>
<evidence type="ECO:0000256" key="2">
    <source>
        <dbReference type="ARBA" id="ARBA00004123"/>
    </source>
</evidence>
<evidence type="ECO:0000256" key="4">
    <source>
        <dbReference type="ARBA" id="ARBA00022670"/>
    </source>
</evidence>
<gene>
    <name evidence="15" type="ORF">COCSUDRAFT_53640</name>
</gene>
<dbReference type="GO" id="GO:0006511">
    <property type="term" value="P:ubiquitin-dependent protein catabolic process"/>
    <property type="evidence" value="ECO:0007669"/>
    <property type="project" value="UniProtKB-UniRule"/>
</dbReference>
<evidence type="ECO:0000256" key="1">
    <source>
        <dbReference type="ARBA" id="ARBA00000707"/>
    </source>
</evidence>
<dbReference type="Gene3D" id="1.20.58.860">
    <property type="match status" value="1"/>
</dbReference>
<dbReference type="GO" id="GO:0005634">
    <property type="term" value="C:nucleus"/>
    <property type="evidence" value="ECO:0007669"/>
    <property type="project" value="UniProtKB-SubCell"/>
</dbReference>
<dbReference type="Pfam" id="PF18031">
    <property type="entry name" value="UCH_C"/>
    <property type="match status" value="1"/>
</dbReference>
<evidence type="ECO:0000256" key="13">
    <source>
        <dbReference type="RuleBase" id="RU361215"/>
    </source>
</evidence>
<dbReference type="GeneID" id="17040711"/>
<dbReference type="FunFam" id="3.40.532.10:FF:000003">
    <property type="entry name" value="Ubiquitin carboxyl-terminal hydrolase"/>
    <property type="match status" value="1"/>
</dbReference>
<dbReference type="PROSITE" id="PS52049">
    <property type="entry name" value="ULD"/>
    <property type="match status" value="1"/>
</dbReference>
<evidence type="ECO:0000256" key="9">
    <source>
        <dbReference type="PIRNR" id="PIRNR038120"/>
    </source>
</evidence>
<dbReference type="PANTHER" id="PTHR10589">
    <property type="entry name" value="UBIQUITIN CARBOXYL-TERMINAL HYDROLASE"/>
    <property type="match status" value="1"/>
</dbReference>
<feature type="active site" description="Proton donor" evidence="10 12">
    <location>
        <position position="160"/>
    </location>
</feature>
<keyword evidence="5 9" id="KW-0833">Ubl conjugation pathway</keyword>
<dbReference type="STRING" id="574566.I0YWF5"/>
<keyword evidence="8" id="KW-0539">Nucleus</keyword>
<feature type="active site" description="Nucleophile" evidence="10 12">
    <location>
        <position position="85"/>
    </location>
</feature>
<evidence type="ECO:0000256" key="6">
    <source>
        <dbReference type="ARBA" id="ARBA00022801"/>
    </source>
</evidence>
<dbReference type="InterPro" id="IPR038765">
    <property type="entry name" value="Papain-like_cys_pep_sf"/>
</dbReference>
<comment type="caution">
    <text evidence="15">The sequence shown here is derived from an EMBL/GenBank/DDBJ whole genome shotgun (WGS) entry which is preliminary data.</text>
</comment>
<dbReference type="Gene3D" id="3.40.532.10">
    <property type="entry name" value="Peptidase C12, ubiquitin carboxyl-terminal hydrolase"/>
    <property type="match status" value="1"/>
</dbReference>
<sequence>MGDNWTTIESDPGVFTELMTEMGVQGVQMEELYALDSESLHAISPVYGLIFLFKWRSEQDNRPAVSEADYLGKVFFAKQVITNACATQAILSVLLNRPDIQLGAELTNLKDFTADFPPEYKGLAISNSESIRRAHNSFSPPQPIVPEESRLADKDDEVYHFISYVPVDGALYELDGLKPGPIRLCEATEDNWLEKVGPFIQSRIERYAQSEIRFNLMAVIRNRSDVIAEELASLEDRRAALLSTSEEGDQMQVDGKGSETPQDLASIENEIVRVQEGLHQEAAKKKRWHDENVRRKTNYVPFIFHFLKLLAEKGQLKPIIERAKTMPAKERQ</sequence>
<dbReference type="InterPro" id="IPR001578">
    <property type="entry name" value="Peptidase_C12_UCH"/>
</dbReference>
<dbReference type="AlphaFoldDB" id="I0YWF5"/>
<keyword evidence="16" id="KW-1185">Reference proteome</keyword>
<evidence type="ECO:0000256" key="7">
    <source>
        <dbReference type="ARBA" id="ARBA00022807"/>
    </source>
</evidence>
<evidence type="ECO:0000313" key="16">
    <source>
        <dbReference type="Proteomes" id="UP000007264"/>
    </source>
</evidence>
<dbReference type="PROSITE" id="PS52048">
    <property type="entry name" value="UCH_DOMAIN"/>
    <property type="match status" value="1"/>
</dbReference>
<evidence type="ECO:0000256" key="11">
    <source>
        <dbReference type="PIRSR" id="PIRSR038120-2"/>
    </source>
</evidence>
<evidence type="ECO:0000256" key="8">
    <source>
        <dbReference type="ARBA" id="ARBA00023242"/>
    </source>
</evidence>
<dbReference type="CDD" id="cd09617">
    <property type="entry name" value="Peptidase_C12_UCH37_BAP1"/>
    <property type="match status" value="1"/>
</dbReference>
<proteinExistence type="inferred from homology"/>
<reference evidence="15 16" key="1">
    <citation type="journal article" date="2012" name="Genome Biol.">
        <title>The genome of the polar eukaryotic microalga coccomyxa subellipsoidea reveals traits of cold adaptation.</title>
        <authorList>
            <person name="Blanc G."/>
            <person name="Agarkova I."/>
            <person name="Grimwood J."/>
            <person name="Kuo A."/>
            <person name="Brueggeman A."/>
            <person name="Dunigan D."/>
            <person name="Gurnon J."/>
            <person name="Ladunga I."/>
            <person name="Lindquist E."/>
            <person name="Lucas S."/>
            <person name="Pangilinan J."/>
            <person name="Proschold T."/>
            <person name="Salamov A."/>
            <person name="Schmutz J."/>
            <person name="Weeks D."/>
            <person name="Yamada T."/>
            <person name="Claverie J.M."/>
            <person name="Grigoriev I."/>
            <person name="Van Etten J."/>
            <person name="Lomsadze A."/>
            <person name="Borodovsky M."/>
        </authorList>
    </citation>
    <scope>NUCLEOTIDE SEQUENCE [LARGE SCALE GENOMIC DNA]</scope>
    <source>
        <strain evidence="15 16">C-169</strain>
    </source>
</reference>
<keyword evidence="4 9" id="KW-0645">Protease</keyword>
<dbReference type="PRINTS" id="PR00707">
    <property type="entry name" value="UBCTHYDRLASE"/>
</dbReference>
<dbReference type="EMBL" id="AGSI01000009">
    <property type="protein sequence ID" value="EIE22724.1"/>
    <property type="molecule type" value="Genomic_DNA"/>
</dbReference>
<dbReference type="Pfam" id="PF01088">
    <property type="entry name" value="Peptidase_C12"/>
    <property type="match status" value="1"/>
</dbReference>
<comment type="similarity">
    <text evidence="3 9 12 13">Belongs to the peptidase C12 family.</text>
</comment>
<dbReference type="Proteomes" id="UP000007264">
    <property type="component" value="Unassembled WGS sequence"/>
</dbReference>
<dbReference type="RefSeq" id="XP_005647268.1">
    <property type="nucleotide sequence ID" value="XM_005647211.1"/>
</dbReference>
<keyword evidence="6 9" id="KW-0378">Hydrolase</keyword>
<dbReference type="MEROPS" id="C12.005"/>
<dbReference type="GO" id="GO:0005737">
    <property type="term" value="C:cytoplasm"/>
    <property type="evidence" value="ECO:0007669"/>
    <property type="project" value="TreeGrafter"/>
</dbReference>
<evidence type="ECO:0000256" key="12">
    <source>
        <dbReference type="PROSITE-ProRule" id="PRU01393"/>
    </source>
</evidence>
<evidence type="ECO:0000256" key="5">
    <source>
        <dbReference type="ARBA" id="ARBA00022786"/>
    </source>
</evidence>
<evidence type="ECO:0000256" key="3">
    <source>
        <dbReference type="ARBA" id="ARBA00009326"/>
    </source>
</evidence>
<protein>
    <recommendedName>
        <fullName evidence="9 13">Ubiquitin carboxyl-terminal hydrolase</fullName>
        <ecNumber evidence="9 13">3.4.19.12</ecNumber>
    </recommendedName>
</protein>
<dbReference type="PANTHER" id="PTHR10589:SF16">
    <property type="entry name" value="UBIQUITIN CARBOXYL-TERMINAL HYDROLASE ISOZYME L5"/>
    <property type="match status" value="1"/>
</dbReference>
<comment type="subcellular location">
    <subcellularLocation>
        <location evidence="2">Nucleus</location>
    </subcellularLocation>
</comment>
<evidence type="ECO:0000313" key="15">
    <source>
        <dbReference type="EMBL" id="EIE22724.1"/>
    </source>
</evidence>
<evidence type="ECO:0000256" key="10">
    <source>
        <dbReference type="PIRSR" id="PIRSR038120-1"/>
    </source>
</evidence>
<dbReference type="EC" id="3.4.19.12" evidence="9 13"/>
<comment type="catalytic activity">
    <reaction evidence="1 9 12 13">
        <text>Thiol-dependent hydrolysis of ester, thioester, amide, peptide and isopeptide bonds formed by the C-terminal Gly of ubiquitin (a 76-residue protein attached to proteins as an intracellular targeting signal).</text>
        <dbReference type="EC" id="3.4.19.12"/>
    </reaction>
</comment>
<dbReference type="SUPFAM" id="SSF54001">
    <property type="entry name" value="Cysteine proteinases"/>
    <property type="match status" value="1"/>
</dbReference>
<evidence type="ECO:0000259" key="14">
    <source>
        <dbReference type="PROSITE" id="PS52048"/>
    </source>
</evidence>
<dbReference type="GO" id="GO:0016579">
    <property type="term" value="P:protein deubiquitination"/>
    <property type="evidence" value="ECO:0007669"/>
    <property type="project" value="InterPro"/>
</dbReference>
<dbReference type="eggNOG" id="KOG2778">
    <property type="taxonomic scope" value="Eukaryota"/>
</dbReference>
<feature type="site" description="Important for enzyme activity" evidence="11 12">
    <location>
        <position position="175"/>
    </location>
</feature>